<evidence type="ECO:0000256" key="10">
    <source>
        <dbReference type="ARBA" id="ARBA00039918"/>
    </source>
</evidence>
<feature type="transmembrane region" description="Helical" evidence="11">
    <location>
        <begin position="248"/>
        <end position="269"/>
    </location>
</feature>
<evidence type="ECO:0000256" key="5">
    <source>
        <dbReference type="ARBA" id="ARBA00022692"/>
    </source>
</evidence>
<evidence type="ECO:0000256" key="1">
    <source>
        <dbReference type="ARBA" id="ARBA00004651"/>
    </source>
</evidence>
<feature type="transmembrane region" description="Helical" evidence="11">
    <location>
        <begin position="368"/>
        <end position="390"/>
    </location>
</feature>
<protein>
    <recommendedName>
        <fullName evidence="10">Putative proline/betaine transporter</fullName>
    </recommendedName>
</protein>
<dbReference type="Proteomes" id="UP000247892">
    <property type="component" value="Unassembled WGS sequence"/>
</dbReference>
<feature type="transmembrane region" description="Helical" evidence="11">
    <location>
        <begin position="194"/>
        <end position="211"/>
    </location>
</feature>
<dbReference type="CDD" id="cd17369">
    <property type="entry name" value="MFS_ShiA_like"/>
    <property type="match status" value="1"/>
</dbReference>
<feature type="transmembrane region" description="Helical" evidence="11">
    <location>
        <begin position="21"/>
        <end position="46"/>
    </location>
</feature>
<organism evidence="13 14">
    <name type="scientific">Prauserella flavalba</name>
    <dbReference type="NCBI Taxonomy" id="1477506"/>
    <lineage>
        <taxon>Bacteria</taxon>
        <taxon>Bacillati</taxon>
        <taxon>Actinomycetota</taxon>
        <taxon>Actinomycetes</taxon>
        <taxon>Pseudonocardiales</taxon>
        <taxon>Pseudonocardiaceae</taxon>
        <taxon>Prauserella</taxon>
    </lineage>
</organism>
<dbReference type="PROSITE" id="PS50850">
    <property type="entry name" value="MFS"/>
    <property type="match status" value="1"/>
</dbReference>
<gene>
    <name evidence="13" type="ORF">BA062_21390</name>
</gene>
<dbReference type="PANTHER" id="PTHR43045">
    <property type="entry name" value="SHIKIMATE TRANSPORTER"/>
    <property type="match status" value="1"/>
</dbReference>
<feature type="transmembrane region" description="Helical" evidence="11">
    <location>
        <begin position="93"/>
        <end position="114"/>
    </location>
</feature>
<comment type="similarity">
    <text evidence="2">Belongs to the major facilitator superfamily. Metabolite:H+ Symporter (MHS) family (TC 2.A.1.6) family.</text>
</comment>
<evidence type="ECO:0000256" key="6">
    <source>
        <dbReference type="ARBA" id="ARBA00022847"/>
    </source>
</evidence>
<dbReference type="Pfam" id="PF00083">
    <property type="entry name" value="Sugar_tr"/>
    <property type="match status" value="1"/>
</dbReference>
<feature type="domain" description="Major facilitator superfamily (MFS) profile" evidence="12">
    <location>
        <begin position="20"/>
        <end position="428"/>
    </location>
</feature>
<evidence type="ECO:0000259" key="12">
    <source>
        <dbReference type="PROSITE" id="PS50850"/>
    </source>
</evidence>
<evidence type="ECO:0000256" key="11">
    <source>
        <dbReference type="SAM" id="Phobius"/>
    </source>
</evidence>
<keyword evidence="5 11" id="KW-0812">Transmembrane</keyword>
<evidence type="ECO:0000256" key="7">
    <source>
        <dbReference type="ARBA" id="ARBA00022989"/>
    </source>
</evidence>
<dbReference type="InterPro" id="IPR011701">
    <property type="entry name" value="MFS"/>
</dbReference>
<dbReference type="EMBL" id="MASU01000008">
    <property type="protein sequence ID" value="PXY29729.1"/>
    <property type="molecule type" value="Genomic_DNA"/>
</dbReference>
<keyword evidence="3" id="KW-0813">Transport</keyword>
<keyword evidence="6" id="KW-0769">Symport</keyword>
<dbReference type="InterPro" id="IPR020846">
    <property type="entry name" value="MFS_dom"/>
</dbReference>
<keyword evidence="14" id="KW-1185">Reference proteome</keyword>
<evidence type="ECO:0000256" key="4">
    <source>
        <dbReference type="ARBA" id="ARBA00022475"/>
    </source>
</evidence>
<dbReference type="InterPro" id="IPR005828">
    <property type="entry name" value="MFS_sugar_transport-like"/>
</dbReference>
<comment type="subcellular location">
    <subcellularLocation>
        <location evidence="1">Cell membrane</location>
        <topology evidence="1">Multi-pass membrane protein</topology>
    </subcellularLocation>
</comment>
<accession>A0A318LIH9</accession>
<evidence type="ECO:0000313" key="13">
    <source>
        <dbReference type="EMBL" id="PXY29729.1"/>
    </source>
</evidence>
<comment type="function">
    <text evidence="9">May be a proton symporter involved in the uptake of osmolytes such as proline and glycine betaine.</text>
</comment>
<dbReference type="InterPro" id="IPR036259">
    <property type="entry name" value="MFS_trans_sf"/>
</dbReference>
<keyword evidence="4" id="KW-1003">Cell membrane</keyword>
<evidence type="ECO:0000256" key="8">
    <source>
        <dbReference type="ARBA" id="ARBA00023136"/>
    </source>
</evidence>
<dbReference type="SUPFAM" id="SSF103473">
    <property type="entry name" value="MFS general substrate transporter"/>
    <property type="match status" value="1"/>
</dbReference>
<feature type="transmembrane region" description="Helical" evidence="11">
    <location>
        <begin position="281"/>
        <end position="302"/>
    </location>
</feature>
<dbReference type="PANTHER" id="PTHR43045:SF1">
    <property type="entry name" value="SHIKIMATE TRANSPORTER"/>
    <property type="match status" value="1"/>
</dbReference>
<dbReference type="RefSeq" id="WP_110339527.1">
    <property type="nucleotide sequence ID" value="NZ_MASU01000008.1"/>
</dbReference>
<name>A0A318LIH9_9PSEU</name>
<feature type="transmembrane region" description="Helical" evidence="11">
    <location>
        <begin position="334"/>
        <end position="356"/>
    </location>
</feature>
<evidence type="ECO:0000256" key="9">
    <source>
        <dbReference type="ARBA" id="ARBA00037295"/>
    </source>
</evidence>
<comment type="caution">
    <text evidence="13">The sequence shown here is derived from an EMBL/GenBank/DDBJ whole genome shotgun (WGS) entry which is preliminary data.</text>
</comment>
<evidence type="ECO:0000256" key="2">
    <source>
        <dbReference type="ARBA" id="ARBA00008240"/>
    </source>
</evidence>
<feature type="transmembrane region" description="Helical" evidence="11">
    <location>
        <begin position="58"/>
        <end position="81"/>
    </location>
</feature>
<sequence>MTSPSGPTEAAAPRGKPRKAALAAWIGSALEYYDFFIYGTAAALVFSDIFFPDADPATGTLLALATFGVGYLARPVGAFVLGHVGDRFGRRKVLVFTLLLMGVSTFLVGCLPTYDEVGVLAPVLLVTLRLLQGISAAGEQAGANSMSLEHAPAHRRAYYTSFTLSGTQAGQILATAAFLPIAAMPEEQLMSWGWRLPFWLSAVVVVVGFVIRRTLDETPVFTEEVAQDKAKLPVVVLFRDHWADVLRVIVAAVIASVSTIFTVYALSYAVNTVGVERTPMLWVGVLANVVALVAIPLWAILADRIGRKPVFIGGSLGCAVLIFAYLWAISTGNLGLIFAVGILMFGVVYSATNAIWPSFYGEMFTAKVRLSGMAIGTQIGFAVAGFTPSISAALAGDDGSNWVAVAVFTAALCLVNAIAVATGKETYRVPTELLGQKDARPSSANAAAASA</sequence>
<proteinExistence type="inferred from homology"/>
<keyword evidence="8 11" id="KW-0472">Membrane</keyword>
<dbReference type="Gene3D" id="1.20.1250.20">
    <property type="entry name" value="MFS general substrate transporter like domains"/>
    <property type="match status" value="2"/>
</dbReference>
<evidence type="ECO:0000256" key="3">
    <source>
        <dbReference type="ARBA" id="ARBA00022448"/>
    </source>
</evidence>
<dbReference type="GO" id="GO:0005886">
    <property type="term" value="C:plasma membrane"/>
    <property type="evidence" value="ECO:0007669"/>
    <property type="project" value="UniProtKB-SubCell"/>
</dbReference>
<dbReference type="GO" id="GO:0015293">
    <property type="term" value="F:symporter activity"/>
    <property type="evidence" value="ECO:0007669"/>
    <property type="project" value="UniProtKB-KW"/>
</dbReference>
<feature type="transmembrane region" description="Helical" evidence="11">
    <location>
        <begin position="309"/>
        <end position="328"/>
    </location>
</feature>
<feature type="transmembrane region" description="Helical" evidence="11">
    <location>
        <begin position="402"/>
        <end position="421"/>
    </location>
</feature>
<dbReference type="AlphaFoldDB" id="A0A318LIH9"/>
<dbReference type="FunFam" id="1.20.1250.20:FF:000001">
    <property type="entry name" value="Dicarboxylate MFS transporter"/>
    <property type="match status" value="1"/>
</dbReference>
<keyword evidence="7 11" id="KW-1133">Transmembrane helix</keyword>
<evidence type="ECO:0000313" key="14">
    <source>
        <dbReference type="Proteomes" id="UP000247892"/>
    </source>
</evidence>
<dbReference type="OrthoDB" id="3768022at2"/>
<dbReference type="Pfam" id="PF07690">
    <property type="entry name" value="MFS_1"/>
    <property type="match status" value="1"/>
</dbReference>
<reference evidence="13 14" key="1">
    <citation type="submission" date="2016-07" db="EMBL/GenBank/DDBJ databases">
        <title>Draft genome sequence of Prauserella sp. YIM 121212, isolated from alkaline soil.</title>
        <authorList>
            <person name="Ruckert C."/>
            <person name="Albersmeier A."/>
            <person name="Jiang C.-L."/>
            <person name="Jiang Y."/>
            <person name="Kalinowski J."/>
            <person name="Schneider O."/>
            <person name="Winkler A."/>
            <person name="Zotchev S.B."/>
        </authorList>
    </citation>
    <scope>NUCLEOTIDE SEQUENCE [LARGE SCALE GENOMIC DNA]</scope>
    <source>
        <strain evidence="13 14">YIM 121212</strain>
    </source>
</reference>